<sequence length="347" mass="38768">MKKTRIFLLVLVIVMVTSVFAGCGKSVNSANDTETGSSNQANTEQKEIKSASEYGVTLNKNSVVFTDARGKKVTIKKNPKRVICLYNSYLDIWDSCGGKVIGRVEEAEEKPVKNAESAQVVGTPGSPSLEKILALKPDLVIATDEFKNQAAMVPVLEQNNIQVIALANTYLKDYYMTLRLFSGITGKEDLYKKYLTKVKKNVDKIITEAPKNKKYKILIIFATAKGITVRNSNSMLGEMLKDLHTVNVSDTEADSSEAKVFSMEKIIQENPDFIFVQAMGSDKEKIMEKLKEDVENNPAWSSLDAVKNKRYIILPKDLYLYKPNARYAEAYEGLAKILYPDVFNKAN</sequence>
<evidence type="ECO:0000256" key="2">
    <source>
        <dbReference type="SAM" id="SignalP"/>
    </source>
</evidence>
<evidence type="ECO:0000313" key="5">
    <source>
        <dbReference type="Proteomes" id="UP000237798"/>
    </source>
</evidence>
<name>A0A2T0BF76_9CLOT</name>
<dbReference type="Proteomes" id="UP000237798">
    <property type="component" value="Unassembled WGS sequence"/>
</dbReference>
<dbReference type="PANTHER" id="PTHR30535">
    <property type="entry name" value="VITAMIN B12-BINDING PROTEIN"/>
    <property type="match status" value="1"/>
</dbReference>
<proteinExistence type="inferred from homology"/>
<dbReference type="EMBL" id="PVXP01000055">
    <property type="protein sequence ID" value="PRR82467.1"/>
    <property type="molecule type" value="Genomic_DNA"/>
</dbReference>
<dbReference type="InterPro" id="IPR050902">
    <property type="entry name" value="ABC_Transporter_SBP"/>
</dbReference>
<evidence type="ECO:0000313" key="4">
    <source>
        <dbReference type="EMBL" id="PRR82467.1"/>
    </source>
</evidence>
<accession>A0A2T0BF76</accession>
<dbReference type="InterPro" id="IPR002491">
    <property type="entry name" value="ABC_transptr_periplasmic_BD"/>
</dbReference>
<reference evidence="4 5" key="1">
    <citation type="submission" date="2018-03" db="EMBL/GenBank/DDBJ databases">
        <title>Genome sequence of Clostridium luticellarii DSM 29923.</title>
        <authorList>
            <person name="Poehlein A."/>
            <person name="Daniel R."/>
        </authorList>
    </citation>
    <scope>NUCLEOTIDE SEQUENCE [LARGE SCALE GENOMIC DNA]</scope>
    <source>
        <strain evidence="4 5">DSM 29923</strain>
    </source>
</reference>
<organism evidence="4 5">
    <name type="scientific">Clostridium luticellarii</name>
    <dbReference type="NCBI Taxonomy" id="1691940"/>
    <lineage>
        <taxon>Bacteria</taxon>
        <taxon>Bacillati</taxon>
        <taxon>Bacillota</taxon>
        <taxon>Clostridia</taxon>
        <taxon>Eubacteriales</taxon>
        <taxon>Clostridiaceae</taxon>
        <taxon>Clostridium</taxon>
    </lineage>
</organism>
<keyword evidence="5" id="KW-1185">Reference proteome</keyword>
<dbReference type="RefSeq" id="WP_158255933.1">
    <property type="nucleotide sequence ID" value="NZ_JALCPJ010000029.1"/>
</dbReference>
<protein>
    <submittedName>
        <fullName evidence="4">Fe(3+)-citrate-binding protein YfmC</fullName>
    </submittedName>
</protein>
<evidence type="ECO:0000259" key="3">
    <source>
        <dbReference type="PROSITE" id="PS50983"/>
    </source>
</evidence>
<dbReference type="GO" id="GO:0071281">
    <property type="term" value="P:cellular response to iron ion"/>
    <property type="evidence" value="ECO:0007669"/>
    <property type="project" value="TreeGrafter"/>
</dbReference>
<dbReference type="PROSITE" id="PS50983">
    <property type="entry name" value="FE_B12_PBP"/>
    <property type="match status" value="1"/>
</dbReference>
<evidence type="ECO:0000256" key="1">
    <source>
        <dbReference type="ARBA" id="ARBA00008814"/>
    </source>
</evidence>
<dbReference type="PANTHER" id="PTHR30535:SF34">
    <property type="entry name" value="MOLYBDATE-BINDING PROTEIN MOLA"/>
    <property type="match status" value="1"/>
</dbReference>
<dbReference type="OrthoDB" id="9816357at2"/>
<gene>
    <name evidence="4" type="primary">yfmC_1</name>
    <name evidence="4" type="ORF">CLLU_28600</name>
</gene>
<dbReference type="SUPFAM" id="SSF53807">
    <property type="entry name" value="Helical backbone' metal receptor"/>
    <property type="match status" value="1"/>
</dbReference>
<dbReference type="Pfam" id="PF01497">
    <property type="entry name" value="Peripla_BP_2"/>
    <property type="match status" value="1"/>
</dbReference>
<comment type="caution">
    <text evidence="4">The sequence shown here is derived from an EMBL/GenBank/DDBJ whole genome shotgun (WGS) entry which is preliminary data.</text>
</comment>
<dbReference type="PROSITE" id="PS51257">
    <property type="entry name" value="PROKAR_LIPOPROTEIN"/>
    <property type="match status" value="1"/>
</dbReference>
<dbReference type="AlphaFoldDB" id="A0A2T0BF76"/>
<comment type="similarity">
    <text evidence="1">Belongs to the bacterial solute-binding protein 8 family.</text>
</comment>
<keyword evidence="2" id="KW-0732">Signal</keyword>
<feature type="domain" description="Fe/B12 periplasmic-binding" evidence="3">
    <location>
        <begin position="81"/>
        <end position="342"/>
    </location>
</feature>
<feature type="chain" id="PRO_5039106408" evidence="2">
    <location>
        <begin position="22"/>
        <end position="347"/>
    </location>
</feature>
<dbReference type="Gene3D" id="3.40.50.1980">
    <property type="entry name" value="Nitrogenase molybdenum iron protein domain"/>
    <property type="match status" value="2"/>
</dbReference>
<feature type="signal peptide" evidence="2">
    <location>
        <begin position="1"/>
        <end position="21"/>
    </location>
</feature>